<dbReference type="GO" id="GO:0003677">
    <property type="term" value="F:DNA binding"/>
    <property type="evidence" value="ECO:0007669"/>
    <property type="project" value="UniProtKB-KW"/>
</dbReference>
<dbReference type="Gene3D" id="1.10.150.130">
    <property type="match status" value="1"/>
</dbReference>
<dbReference type="GO" id="GO:0006310">
    <property type="term" value="P:DNA recombination"/>
    <property type="evidence" value="ECO:0007669"/>
    <property type="project" value="UniProtKB-KW"/>
</dbReference>
<evidence type="ECO:0000313" key="3">
    <source>
        <dbReference type="EMBL" id="TAA45687.1"/>
    </source>
</evidence>
<sequence>MTPPGRPRKPDPTIPRHIDQTKLPGGIYWDGRKGNGTWYAFDRKPRERAKRCNVAGHTATLADLHAIAEARAGKTSSKLLRGLCEAFAESDQYRGRAAATQADYAYCQGVVCDYKLANGQRFGDLVTRRITQPIVQGLIDALASGTERDAGGALIPTPSKAAHAQRYLRRVFRWGLNRGYNDLNPATGIEMPDERKRRRLPDSDALTRVIDFARAQAGGRGKSGSVAPYLWAAIVIGYRCRLRPIEVITLTDASCSDQGLRTNRRKGSRDNITQWSPELRAAWDYLTEQRKAIWAGTSEEDRKKGKAARPARPWPIRPEDRPIIVNHVGEPVGKSTFNSAWRRLMAAAVDAGILAEAQVFGAHDLKRRGITDTAGTRGEKQLASGHRQEAMLDVYDFSVPIVKPAGDGA</sequence>
<accession>A0A4Q8M8M4</accession>
<comment type="caution">
    <text evidence="3">The sequence shown here is derived from an EMBL/GenBank/DDBJ whole genome shotgun (WGS) entry which is preliminary data.</text>
</comment>
<dbReference type="InterPro" id="IPR013762">
    <property type="entry name" value="Integrase-like_cat_sf"/>
</dbReference>
<keyword evidence="2" id="KW-0233">DNA recombination</keyword>
<dbReference type="GO" id="GO:0015074">
    <property type="term" value="P:DNA integration"/>
    <property type="evidence" value="ECO:0007669"/>
    <property type="project" value="InterPro"/>
</dbReference>
<evidence type="ECO:0000256" key="1">
    <source>
        <dbReference type="ARBA" id="ARBA00023125"/>
    </source>
</evidence>
<dbReference type="InterPro" id="IPR010998">
    <property type="entry name" value="Integrase_recombinase_N"/>
</dbReference>
<dbReference type="Gene3D" id="1.10.443.10">
    <property type="entry name" value="Intergrase catalytic core"/>
    <property type="match status" value="1"/>
</dbReference>
<organism evidence="3 4">
    <name type="scientific">Pseudoxanthomonas winnipegensis</name>
    <dbReference type="NCBI Taxonomy" id="2480810"/>
    <lineage>
        <taxon>Bacteria</taxon>
        <taxon>Pseudomonadati</taxon>
        <taxon>Pseudomonadota</taxon>
        <taxon>Gammaproteobacteria</taxon>
        <taxon>Lysobacterales</taxon>
        <taxon>Lysobacteraceae</taxon>
        <taxon>Pseudoxanthomonas</taxon>
    </lineage>
</organism>
<gene>
    <name evidence="3" type="ORF">EA655_05755</name>
</gene>
<proteinExistence type="predicted"/>
<dbReference type="OrthoDB" id="6173494at2"/>
<dbReference type="SUPFAM" id="SSF56349">
    <property type="entry name" value="DNA breaking-rejoining enzymes"/>
    <property type="match status" value="1"/>
</dbReference>
<dbReference type="InterPro" id="IPR011010">
    <property type="entry name" value="DNA_brk_join_enz"/>
</dbReference>
<name>A0A4Q8M8M4_9GAMM</name>
<dbReference type="AlphaFoldDB" id="A0A4Q8M8M4"/>
<reference evidence="3 4" key="1">
    <citation type="submission" date="2019-02" db="EMBL/GenBank/DDBJ databases">
        <title>WGS of Pseudoxanthomonas species novum from clinical isolates.</title>
        <authorList>
            <person name="Bernier A.-M."/>
            <person name="Bernard K."/>
            <person name="Vachon A."/>
        </authorList>
    </citation>
    <scope>NUCLEOTIDE SEQUENCE [LARGE SCALE GENOMIC DNA]</scope>
    <source>
        <strain evidence="3 4">NML130969</strain>
    </source>
</reference>
<protein>
    <submittedName>
        <fullName evidence="3">Integrase</fullName>
    </submittedName>
</protein>
<evidence type="ECO:0000256" key="2">
    <source>
        <dbReference type="ARBA" id="ARBA00023172"/>
    </source>
</evidence>
<evidence type="ECO:0000313" key="4">
    <source>
        <dbReference type="Proteomes" id="UP000294164"/>
    </source>
</evidence>
<dbReference type="Proteomes" id="UP000294164">
    <property type="component" value="Unassembled WGS sequence"/>
</dbReference>
<dbReference type="RefSeq" id="WP_130533779.1">
    <property type="nucleotide sequence ID" value="NZ_SHMG01000002.1"/>
</dbReference>
<keyword evidence="1" id="KW-0238">DNA-binding</keyword>
<dbReference type="EMBL" id="SHMG01000002">
    <property type="protein sequence ID" value="TAA45687.1"/>
    <property type="molecule type" value="Genomic_DNA"/>
</dbReference>